<gene>
    <name evidence="2" type="ORF">HMPREF1051_0185</name>
</gene>
<organism evidence="2 3">
    <name type="scientific">Neisseria sicca VK64</name>
    <dbReference type="NCBI Taxonomy" id="1095748"/>
    <lineage>
        <taxon>Bacteria</taxon>
        <taxon>Pseudomonadati</taxon>
        <taxon>Pseudomonadota</taxon>
        <taxon>Betaproteobacteria</taxon>
        <taxon>Neisseriales</taxon>
        <taxon>Neisseriaceae</taxon>
        <taxon>Neisseria</taxon>
    </lineage>
</organism>
<reference evidence="2 3" key="1">
    <citation type="submission" date="2012-04" db="EMBL/GenBank/DDBJ databases">
        <authorList>
            <person name="Harkins D.M."/>
            <person name="Madupu R."/>
            <person name="Durkin A.S."/>
            <person name="Torralba M."/>
            <person name="Methe B."/>
            <person name="Sutton G.G."/>
            <person name="Nelson K.E."/>
        </authorList>
    </citation>
    <scope>NUCLEOTIDE SEQUENCE [LARGE SCALE GENOMIC DNA]</scope>
    <source>
        <strain evidence="2 3">VK64</strain>
    </source>
</reference>
<evidence type="ECO:0000313" key="3">
    <source>
        <dbReference type="Proteomes" id="UP000004473"/>
    </source>
</evidence>
<name>I2NU79_NEISI</name>
<dbReference type="Proteomes" id="UP000004473">
    <property type="component" value="Unassembled WGS sequence"/>
</dbReference>
<evidence type="ECO:0000313" key="2">
    <source>
        <dbReference type="EMBL" id="EIG29390.1"/>
    </source>
</evidence>
<dbReference type="AlphaFoldDB" id="I2NU79"/>
<evidence type="ECO:0000256" key="1">
    <source>
        <dbReference type="SAM" id="Phobius"/>
    </source>
</evidence>
<protein>
    <submittedName>
        <fullName evidence="2">Uncharacterized protein</fullName>
    </submittedName>
</protein>
<accession>I2NU79</accession>
<feature type="non-terminal residue" evidence="2">
    <location>
        <position position="37"/>
    </location>
</feature>
<keyword evidence="1" id="KW-1133">Transmembrane helix</keyword>
<proteinExistence type="predicted"/>
<feature type="transmembrane region" description="Helical" evidence="1">
    <location>
        <begin position="12"/>
        <end position="29"/>
    </location>
</feature>
<dbReference type="EMBL" id="AJMT01000071">
    <property type="protein sequence ID" value="EIG29390.1"/>
    <property type="molecule type" value="Genomic_DNA"/>
</dbReference>
<keyword evidence="1" id="KW-0472">Membrane</keyword>
<keyword evidence="1" id="KW-0812">Transmembrane</keyword>
<comment type="caution">
    <text evidence="2">The sequence shown here is derived from an EMBL/GenBank/DDBJ whole genome shotgun (WGS) entry which is preliminary data.</text>
</comment>
<sequence>MNCKNINRKNKVIVLFIGILLLAGGYHLTQKKYQMYV</sequence>